<evidence type="ECO:0000256" key="1">
    <source>
        <dbReference type="SAM" id="SignalP"/>
    </source>
</evidence>
<dbReference type="VEuPathDB" id="FungiDB:MELLADRAFT_111623"/>
<feature type="chain" id="PRO_5003321252" description="Secreted protein" evidence="1">
    <location>
        <begin position="21"/>
        <end position="138"/>
    </location>
</feature>
<gene>
    <name evidence="2" type="ORF">MELLADRAFT_111623</name>
</gene>
<dbReference type="RefSeq" id="XP_007415999.1">
    <property type="nucleotide sequence ID" value="XM_007415937.1"/>
</dbReference>
<keyword evidence="3" id="KW-1185">Reference proteome</keyword>
<sequence>MKIIITFLSMILYAVNPASGLWLPAIKPSHISRTDGITCPRVAEPISVAYPITYQQFLETERYTQQIHEQAHKDFGTESTKDILETNPEINKKNVGFLGKETQKWKPDLVVDILTVLGDNAIYNIWMIWVMRYLRRYV</sequence>
<proteinExistence type="predicted"/>
<name>F4S3T3_MELLP</name>
<dbReference type="HOGENOM" id="CLU_1855722_0_0_1"/>
<evidence type="ECO:0008006" key="4">
    <source>
        <dbReference type="Google" id="ProtNLM"/>
    </source>
</evidence>
<keyword evidence="1" id="KW-0732">Signal</keyword>
<dbReference type="GeneID" id="18924442"/>
<protein>
    <recommendedName>
        <fullName evidence="4">Secreted protein</fullName>
    </recommendedName>
</protein>
<feature type="signal peptide" evidence="1">
    <location>
        <begin position="1"/>
        <end position="20"/>
    </location>
</feature>
<dbReference type="EMBL" id="GL883144">
    <property type="protein sequence ID" value="EGG00728.1"/>
    <property type="molecule type" value="Genomic_DNA"/>
</dbReference>
<evidence type="ECO:0000313" key="2">
    <source>
        <dbReference type="EMBL" id="EGG00728.1"/>
    </source>
</evidence>
<dbReference type="KEGG" id="mlr:MELLADRAFT_111623"/>
<evidence type="ECO:0000313" key="3">
    <source>
        <dbReference type="Proteomes" id="UP000001072"/>
    </source>
</evidence>
<dbReference type="InParanoid" id="F4S3T3"/>
<dbReference type="AlphaFoldDB" id="F4S3T3"/>
<accession>F4S3T3</accession>
<organism evidence="3">
    <name type="scientific">Melampsora larici-populina (strain 98AG31 / pathotype 3-4-7)</name>
    <name type="common">Poplar leaf rust fungus</name>
    <dbReference type="NCBI Taxonomy" id="747676"/>
    <lineage>
        <taxon>Eukaryota</taxon>
        <taxon>Fungi</taxon>
        <taxon>Dikarya</taxon>
        <taxon>Basidiomycota</taxon>
        <taxon>Pucciniomycotina</taxon>
        <taxon>Pucciniomycetes</taxon>
        <taxon>Pucciniales</taxon>
        <taxon>Melampsoraceae</taxon>
        <taxon>Melampsora</taxon>
    </lineage>
</organism>
<reference evidence="3" key="1">
    <citation type="journal article" date="2011" name="Proc. Natl. Acad. Sci. U.S.A.">
        <title>Obligate biotrophy features unraveled by the genomic analysis of rust fungi.</title>
        <authorList>
            <person name="Duplessis S."/>
            <person name="Cuomo C.A."/>
            <person name="Lin Y.-C."/>
            <person name="Aerts A."/>
            <person name="Tisserant E."/>
            <person name="Veneault-Fourrey C."/>
            <person name="Joly D.L."/>
            <person name="Hacquard S."/>
            <person name="Amselem J."/>
            <person name="Cantarel B.L."/>
            <person name="Chiu R."/>
            <person name="Coutinho P.M."/>
            <person name="Feau N."/>
            <person name="Field M."/>
            <person name="Frey P."/>
            <person name="Gelhaye E."/>
            <person name="Goldberg J."/>
            <person name="Grabherr M.G."/>
            <person name="Kodira C.D."/>
            <person name="Kohler A."/>
            <person name="Kuees U."/>
            <person name="Lindquist E.A."/>
            <person name="Lucas S.M."/>
            <person name="Mago R."/>
            <person name="Mauceli E."/>
            <person name="Morin E."/>
            <person name="Murat C."/>
            <person name="Pangilinan J.L."/>
            <person name="Park R."/>
            <person name="Pearson M."/>
            <person name="Quesneville H."/>
            <person name="Rouhier N."/>
            <person name="Sakthikumar S."/>
            <person name="Salamov A.A."/>
            <person name="Schmutz J."/>
            <person name="Selles B."/>
            <person name="Shapiro H."/>
            <person name="Tanguay P."/>
            <person name="Tuskan G.A."/>
            <person name="Henrissat B."/>
            <person name="Van de Peer Y."/>
            <person name="Rouze P."/>
            <person name="Ellis J.G."/>
            <person name="Dodds P.N."/>
            <person name="Schein J.E."/>
            <person name="Zhong S."/>
            <person name="Hamelin R.C."/>
            <person name="Grigoriev I.V."/>
            <person name="Szabo L.J."/>
            <person name="Martin F."/>
        </authorList>
    </citation>
    <scope>NUCLEOTIDE SEQUENCE [LARGE SCALE GENOMIC DNA]</scope>
    <source>
        <strain evidence="3">98AG31 / pathotype 3-4-7</strain>
    </source>
</reference>
<dbReference type="Proteomes" id="UP000001072">
    <property type="component" value="Unassembled WGS sequence"/>
</dbReference>